<evidence type="ECO:0000256" key="6">
    <source>
        <dbReference type="ARBA" id="ARBA00023136"/>
    </source>
</evidence>
<feature type="domain" description="Sulfatase N-terminal" evidence="8">
    <location>
        <begin position="291"/>
        <end position="559"/>
    </location>
</feature>
<evidence type="ECO:0000256" key="2">
    <source>
        <dbReference type="ARBA" id="ARBA00004936"/>
    </source>
</evidence>
<comment type="pathway">
    <text evidence="2">Cell wall biogenesis; lipoteichoic acid biosynthesis.</text>
</comment>
<dbReference type="Pfam" id="PF00884">
    <property type="entry name" value="Sulfatase"/>
    <property type="match status" value="1"/>
</dbReference>
<feature type="transmembrane region" description="Helical" evidence="7">
    <location>
        <begin position="88"/>
        <end position="108"/>
    </location>
</feature>
<feature type="transmembrane region" description="Helical" evidence="7">
    <location>
        <begin position="196"/>
        <end position="213"/>
    </location>
</feature>
<dbReference type="InterPro" id="IPR000917">
    <property type="entry name" value="Sulfatase_N"/>
</dbReference>
<keyword evidence="5 7" id="KW-1133">Transmembrane helix</keyword>
<dbReference type="PANTHER" id="PTHR47371:SF3">
    <property type="entry name" value="PHOSPHOGLYCEROL TRANSFERASE I"/>
    <property type="match status" value="1"/>
</dbReference>
<feature type="transmembrane region" description="Helical" evidence="7">
    <location>
        <begin position="155"/>
        <end position="184"/>
    </location>
</feature>
<dbReference type="STRING" id="501571.GCA_900143195_01565"/>
<keyword evidence="6 7" id="KW-0472">Membrane</keyword>
<dbReference type="InterPro" id="IPR050448">
    <property type="entry name" value="OpgB/LTA_synthase_biosynth"/>
</dbReference>
<protein>
    <recommendedName>
        <fullName evidence="8">Sulfatase N-terminal domain-containing protein</fullName>
    </recommendedName>
</protein>
<evidence type="ECO:0000256" key="3">
    <source>
        <dbReference type="ARBA" id="ARBA00022475"/>
    </source>
</evidence>
<reference evidence="10" key="1">
    <citation type="submission" date="2017-04" db="EMBL/GenBank/DDBJ databases">
        <title>Function of individual gut microbiota members based on whole genome sequencing of pure cultures obtained from chicken caecum.</title>
        <authorList>
            <person name="Medvecky M."/>
            <person name="Cejkova D."/>
            <person name="Polansky O."/>
            <person name="Karasova D."/>
            <person name="Kubasova T."/>
            <person name="Cizek A."/>
            <person name="Rychlik I."/>
        </authorList>
    </citation>
    <scope>NUCLEOTIDE SEQUENCE [LARGE SCALE GENOMIC DNA]</scope>
    <source>
        <strain evidence="10">An179</strain>
    </source>
</reference>
<dbReference type="AlphaFoldDB" id="A0A1Y4LV79"/>
<dbReference type="CDD" id="cd16015">
    <property type="entry name" value="LTA_synthase"/>
    <property type="match status" value="1"/>
</dbReference>
<sequence length="649" mass="73428">MRTITRKIRMKKYRKVRFVSFRPRGRGFMGARYTGRRRSGGVFRLWRFRWLTLLGLVLSGLAIGLCSLRLAPGSYGADMFQSYFDHPAILWLNLTPPVLLILFLWFVLGRAWLSVALGGGVITVLSVADHFKIMFRDDPLTAADLGLAAEGLNMANSYISAIGAEVFLAVGAFALSVLILAVICRANPARTWKGRTAGGLITLGLLVGMVWLFCTGGPMTKTAWNQWTQNEDNINQWSATQVYLSKGFVYPFLHSLPDAVEGKPEGYKDADAQAVLEAHPDADIPENQKVNVVSIMLEGFNDLTQFADIELREDKKSPYKPWNDLEKISYSGRLITNIFAAGTVDTERGHVTGMTDFGNLRHDIWSYARYFGDQGYITDGSHPSNDWFYNRKNINRYLGFDNYYFLENHYADITDGEIAKDDVLMPEIYDLLLEDMEQGKPVFSFNVTYQNHGPYPIGWLRYGEFVPKGVYSDDSYYILNNYLGGIEKTGQQLVKLKKKLEKLDEPVVLMVYGDHNPWLGDGNSVYEELGVNFDLDTKEGFENYYGTRYLIWANDAAKEALGFDFVGEGPDLSPAFLMAHFFDLCGWEGPALTQVTKPLLDSGLTVASSHGVYLYNDRMSDTLPESLTDEWQDYVNLSYYLRNRVKFNN</sequence>
<feature type="transmembrane region" description="Helical" evidence="7">
    <location>
        <begin position="115"/>
        <end position="135"/>
    </location>
</feature>
<dbReference type="SUPFAM" id="SSF53649">
    <property type="entry name" value="Alkaline phosphatase-like"/>
    <property type="match status" value="1"/>
</dbReference>
<dbReference type="PANTHER" id="PTHR47371">
    <property type="entry name" value="LIPOTEICHOIC ACID SYNTHASE"/>
    <property type="match status" value="1"/>
</dbReference>
<evidence type="ECO:0000259" key="8">
    <source>
        <dbReference type="Pfam" id="PF00884"/>
    </source>
</evidence>
<evidence type="ECO:0000256" key="4">
    <source>
        <dbReference type="ARBA" id="ARBA00022692"/>
    </source>
</evidence>
<comment type="caution">
    <text evidence="9">The sequence shown here is derived from an EMBL/GenBank/DDBJ whole genome shotgun (WGS) entry which is preliminary data.</text>
</comment>
<dbReference type="Gene3D" id="3.40.720.10">
    <property type="entry name" value="Alkaline Phosphatase, subunit A"/>
    <property type="match status" value="1"/>
</dbReference>
<organism evidence="9 10">
    <name type="scientific">Butyricicoccus pullicaecorum</name>
    <dbReference type="NCBI Taxonomy" id="501571"/>
    <lineage>
        <taxon>Bacteria</taxon>
        <taxon>Bacillati</taxon>
        <taxon>Bacillota</taxon>
        <taxon>Clostridia</taxon>
        <taxon>Eubacteriales</taxon>
        <taxon>Butyricicoccaceae</taxon>
        <taxon>Butyricicoccus</taxon>
    </lineage>
</organism>
<dbReference type="GO" id="GO:0005886">
    <property type="term" value="C:plasma membrane"/>
    <property type="evidence" value="ECO:0007669"/>
    <property type="project" value="UniProtKB-SubCell"/>
</dbReference>
<dbReference type="Proteomes" id="UP000195326">
    <property type="component" value="Unassembled WGS sequence"/>
</dbReference>
<evidence type="ECO:0000256" key="1">
    <source>
        <dbReference type="ARBA" id="ARBA00004651"/>
    </source>
</evidence>
<accession>A0A1Y4LV79</accession>
<dbReference type="InterPro" id="IPR017850">
    <property type="entry name" value="Alkaline_phosphatase_core_sf"/>
</dbReference>
<evidence type="ECO:0000256" key="7">
    <source>
        <dbReference type="SAM" id="Phobius"/>
    </source>
</evidence>
<proteinExistence type="predicted"/>
<comment type="subcellular location">
    <subcellularLocation>
        <location evidence="1">Cell membrane</location>
        <topology evidence="1">Multi-pass membrane protein</topology>
    </subcellularLocation>
</comment>
<dbReference type="EMBL" id="NFKL01000002">
    <property type="protein sequence ID" value="OUP60507.1"/>
    <property type="molecule type" value="Genomic_DNA"/>
</dbReference>
<keyword evidence="4 7" id="KW-0812">Transmembrane</keyword>
<gene>
    <name evidence="9" type="ORF">B5F15_02045</name>
</gene>
<evidence type="ECO:0000313" key="9">
    <source>
        <dbReference type="EMBL" id="OUP60507.1"/>
    </source>
</evidence>
<name>A0A1Y4LV79_9FIRM</name>
<evidence type="ECO:0000313" key="10">
    <source>
        <dbReference type="Proteomes" id="UP000195326"/>
    </source>
</evidence>
<evidence type="ECO:0000256" key="5">
    <source>
        <dbReference type="ARBA" id="ARBA00022989"/>
    </source>
</evidence>
<keyword evidence="3" id="KW-1003">Cell membrane</keyword>